<evidence type="ECO:0000313" key="2">
    <source>
        <dbReference type="EMBL" id="MDR9777706.1"/>
    </source>
</evidence>
<dbReference type="RefSeq" id="WP_310865902.1">
    <property type="nucleotide sequence ID" value="NZ_JAVLSF010000123.1"/>
</dbReference>
<name>A0AAJ2LRD3_9HYPH</name>
<comment type="caution">
    <text evidence="2">The sequence shown here is derived from an EMBL/GenBank/DDBJ whole genome shotgun (WGS) entry which is preliminary data.</text>
</comment>
<accession>A0AAJ2LRD3</accession>
<feature type="region of interest" description="Disordered" evidence="1">
    <location>
        <begin position="1"/>
        <end position="20"/>
    </location>
</feature>
<dbReference type="Proteomes" id="UP001268610">
    <property type="component" value="Unassembled WGS sequence"/>
</dbReference>
<organism evidence="2 3">
    <name type="scientific">Rhizobium hidalgonense</name>
    <dbReference type="NCBI Taxonomy" id="1538159"/>
    <lineage>
        <taxon>Bacteria</taxon>
        <taxon>Pseudomonadati</taxon>
        <taxon>Pseudomonadota</taxon>
        <taxon>Alphaproteobacteria</taxon>
        <taxon>Hyphomicrobiales</taxon>
        <taxon>Rhizobiaceae</taxon>
        <taxon>Rhizobium/Agrobacterium group</taxon>
        <taxon>Rhizobium</taxon>
    </lineage>
</organism>
<dbReference type="EMBL" id="JAVLSF010000123">
    <property type="protein sequence ID" value="MDR9777706.1"/>
    <property type="molecule type" value="Genomic_DNA"/>
</dbReference>
<sequence>MAKTKATQSPTTKSTAQASKQLDQLKDNAETTLNEVKQVTSGAIERLEDQATEVTDSVQKNVAGIKAEVSSRIDYAKTQFTTTK</sequence>
<evidence type="ECO:0000313" key="3">
    <source>
        <dbReference type="Proteomes" id="UP001268610"/>
    </source>
</evidence>
<feature type="non-terminal residue" evidence="2">
    <location>
        <position position="84"/>
    </location>
</feature>
<protein>
    <submittedName>
        <fullName evidence="2">Uncharacterized protein</fullName>
    </submittedName>
</protein>
<gene>
    <name evidence="2" type="ORF">RJJ65_34810</name>
</gene>
<proteinExistence type="predicted"/>
<reference evidence="2" key="1">
    <citation type="submission" date="2023-04" db="EMBL/GenBank/DDBJ databases">
        <title>Genomic characterization of faba bean (Vicia faba) microsymbionts in Mexican soils.</title>
        <authorList>
            <person name="Rivera Orduna F.N."/>
            <person name="Guevara-Luna J."/>
            <person name="Yan J."/>
            <person name="Arroyo-Herrera I."/>
            <person name="Li Y."/>
            <person name="Vasquez-Murrieta M.S."/>
            <person name="Wang E.T."/>
        </authorList>
    </citation>
    <scope>NUCLEOTIDE SEQUENCE</scope>
    <source>
        <strain evidence="2">CH26</strain>
    </source>
</reference>
<evidence type="ECO:0000256" key="1">
    <source>
        <dbReference type="SAM" id="MobiDB-lite"/>
    </source>
</evidence>
<dbReference type="AlphaFoldDB" id="A0AAJ2LRD3"/>